<dbReference type="GO" id="GO:0005737">
    <property type="term" value="C:cytoplasm"/>
    <property type="evidence" value="ECO:0007669"/>
    <property type="project" value="TreeGrafter"/>
</dbReference>
<dbReference type="GeneID" id="2908885"/>
<dbReference type="Pfam" id="PF12239">
    <property type="entry name" value="DUF3605"/>
    <property type="match status" value="1"/>
</dbReference>
<evidence type="ECO:0000313" key="2">
    <source>
        <dbReference type="Proteomes" id="UP000182444"/>
    </source>
</evidence>
<dbReference type="Proteomes" id="UP000182444">
    <property type="component" value="Chromosome 1F"/>
</dbReference>
<dbReference type="VEuPathDB" id="FungiDB:YALI0_F04466g"/>
<dbReference type="RefSeq" id="XP_504994.3">
    <property type="nucleotide sequence ID" value="XM_504994.3"/>
</dbReference>
<dbReference type="InterPro" id="IPR022036">
    <property type="entry name" value="DUF3605"/>
</dbReference>
<dbReference type="PANTHER" id="PTHR35020:SF2">
    <property type="entry name" value="N-ACETYLGLUCOSAMINE-INDUCED PROTEIN 1"/>
    <property type="match status" value="1"/>
</dbReference>
<dbReference type="AlphaFoldDB" id="A0A1D8NM03"/>
<dbReference type="PANTHER" id="PTHR35020">
    <property type="entry name" value="N-ACETYLGLUCOSAMINE-INDUCED PROTEIN 1"/>
    <property type="match status" value="1"/>
</dbReference>
<reference evidence="1 2" key="1">
    <citation type="journal article" date="2016" name="PLoS ONE">
        <title>Sequence Assembly of Yarrowia lipolytica Strain W29/CLIB89 Shows Transposable Element Diversity.</title>
        <authorList>
            <person name="Magnan C."/>
            <person name="Yu J."/>
            <person name="Chang I."/>
            <person name="Jahn E."/>
            <person name="Kanomata Y."/>
            <person name="Wu J."/>
            <person name="Zeller M."/>
            <person name="Oakes M."/>
            <person name="Baldi P."/>
            <person name="Sandmeyer S."/>
        </authorList>
    </citation>
    <scope>NUCLEOTIDE SEQUENCE [LARGE SCALE GENOMIC DNA]</scope>
    <source>
        <strain evidence="2">CLIB89(W29)</strain>
    </source>
</reference>
<sequence>MLPICRRINTPAVRTLFASGSLHWRKMTVSVIQDLLASPSVSQRDKDILAIPEAQTHWQSWADLQHVIRHNELHRLSRSASQLADYILWKRDIESKYSGGVMEYILVDKLGWTSSLEKRPVAYSDELFGDPRDVRILLNDFPYAMEKGLVHVVVWSRAKIPKEGDNGDITTESRDKLERFVHDTFVRGLGMTGDSVLWFKNWAALQSIPLVEHFHVLLRNPDMDKLSKLTQ</sequence>
<dbReference type="EMBL" id="CP017558">
    <property type="protein sequence ID" value="AOW06656.1"/>
    <property type="molecule type" value="Genomic_DNA"/>
</dbReference>
<dbReference type="eggNOG" id="ENOG502S263">
    <property type="taxonomic scope" value="Eukaryota"/>
</dbReference>
<dbReference type="VEuPathDB" id="FungiDB:YALI1_F06896g"/>
<accession>A0A1D8NM03</accession>
<evidence type="ECO:0008006" key="3">
    <source>
        <dbReference type="Google" id="ProtNLM"/>
    </source>
</evidence>
<dbReference type="OMA" id="IEHIHVI"/>
<gene>
    <name evidence="1" type="ORF">YALI1_F06896g</name>
</gene>
<organism evidence="1 2">
    <name type="scientific">Yarrowia lipolytica</name>
    <name type="common">Candida lipolytica</name>
    <dbReference type="NCBI Taxonomy" id="4952"/>
    <lineage>
        <taxon>Eukaryota</taxon>
        <taxon>Fungi</taxon>
        <taxon>Dikarya</taxon>
        <taxon>Ascomycota</taxon>
        <taxon>Saccharomycotina</taxon>
        <taxon>Dipodascomycetes</taxon>
        <taxon>Dipodascales</taxon>
        <taxon>Dipodascales incertae sedis</taxon>
        <taxon>Yarrowia</taxon>
    </lineage>
</organism>
<protein>
    <recommendedName>
        <fullName evidence="3">N-acetylglucosamine-induced protein 1</fullName>
    </recommendedName>
</protein>
<evidence type="ECO:0000313" key="1">
    <source>
        <dbReference type="EMBL" id="AOW06656.1"/>
    </source>
</evidence>
<name>A0A1D8NM03_YARLL</name>
<dbReference type="GO" id="GO:0006044">
    <property type="term" value="P:N-acetylglucosamine metabolic process"/>
    <property type="evidence" value="ECO:0007669"/>
    <property type="project" value="TreeGrafter"/>
</dbReference>
<dbReference type="KEGG" id="yli:2908885"/>
<proteinExistence type="predicted"/>